<evidence type="ECO:0008006" key="3">
    <source>
        <dbReference type="Google" id="ProtNLM"/>
    </source>
</evidence>
<dbReference type="EMBL" id="JAUDDZ010000017">
    <property type="protein sequence ID" value="MDM8275702.1"/>
    <property type="molecule type" value="Genomic_DNA"/>
</dbReference>
<dbReference type="RefSeq" id="WP_289545924.1">
    <property type="nucleotide sequence ID" value="NZ_JAUDDZ010000017.1"/>
</dbReference>
<protein>
    <recommendedName>
        <fullName evidence="3">DUF559 domain-containing protein</fullName>
    </recommendedName>
</protein>
<name>A0ABT7VCX3_9ACTN</name>
<reference evidence="1 2" key="2">
    <citation type="submission" date="2023-06" db="EMBL/GenBank/DDBJ databases">
        <authorList>
            <person name="Zeman M."/>
            <person name="Kubasova T."/>
            <person name="Jahodarova E."/>
            <person name="Nykrynova M."/>
            <person name="Rychlik I."/>
        </authorList>
    </citation>
    <scope>NUCLEOTIDE SEQUENCE [LARGE SCALE GENOMIC DNA]</scope>
    <source>
        <strain evidence="1 2">154_Feed</strain>
    </source>
</reference>
<evidence type="ECO:0000313" key="2">
    <source>
        <dbReference type="Proteomes" id="UP001529421"/>
    </source>
</evidence>
<keyword evidence="2" id="KW-1185">Reference proteome</keyword>
<comment type="caution">
    <text evidence="1">The sequence shown here is derived from an EMBL/GenBank/DDBJ whole genome shotgun (WGS) entry which is preliminary data.</text>
</comment>
<accession>A0ABT7VCX3</accession>
<organism evidence="1 2">
    <name type="scientific">Enorma phocaeensis</name>
    <dbReference type="NCBI Taxonomy" id="1871019"/>
    <lineage>
        <taxon>Bacteria</taxon>
        <taxon>Bacillati</taxon>
        <taxon>Actinomycetota</taxon>
        <taxon>Coriobacteriia</taxon>
        <taxon>Coriobacteriales</taxon>
        <taxon>Coriobacteriaceae</taxon>
        <taxon>Enorma</taxon>
    </lineage>
</organism>
<proteinExistence type="predicted"/>
<reference evidence="2" key="1">
    <citation type="submission" date="2023-06" db="EMBL/GenBank/DDBJ databases">
        <title>Identification and characterization of horizontal gene transfer across gut microbiota members of farm animals based on homology search.</title>
        <authorList>
            <person name="Zeman M."/>
            <person name="Kubasova T."/>
            <person name="Jahodarova E."/>
            <person name="Nykrynova M."/>
            <person name="Rychlik I."/>
        </authorList>
    </citation>
    <scope>NUCLEOTIDE SEQUENCE [LARGE SCALE GENOMIC DNA]</scope>
    <source>
        <strain evidence="2">154_Feed</strain>
    </source>
</reference>
<dbReference type="Proteomes" id="UP001529421">
    <property type="component" value="Unassembled WGS sequence"/>
</dbReference>
<gene>
    <name evidence="1" type="ORF">QUW28_09395</name>
</gene>
<evidence type="ECO:0000313" key="1">
    <source>
        <dbReference type="EMBL" id="MDM8275702.1"/>
    </source>
</evidence>
<sequence>MSASASAELDRLFKASERKRSCLVASDARLRNLLRRRVDAGEVVSPAKTLYARSSYWVRLRRHEQAVHVIRALQEKHPDWTFCRESAALAWGLPVSYAALDVVHVATRHYGRSSRDGLIRFHAEGDFEPKTVQGIRVTPLELTVIDCLRAASFTDGLAIADCALAVGKTSVRKLSGAIRALGVHHRGARRAIGILAYADARSESWAESAVRALAISQGFALPRLQVEYPDPQDRSSVFRVDMVFATSKGDDVLCEVDGFEKYEDELMLAGRSPVRALADEQHREARLTLYGKPIMRFSYYDIVDTTRFVERMLAYDIARRPEVARQVRELAKTSPGSALSFTVMPIDPDLVKRMAEEQGQRLADDS</sequence>